<name>A0A0K0DHP9_ANGCA</name>
<sequence>MPRNCQILGRDLGSPMSAEANPNPVPSPATDPGRSEAAVVGATDQAGDGAGPNRAVEQANGDLPPPNAAWKQPLIRRVSCLVRFTRSVSVVTQLFRRQNRVHNTYEAQTAKSGRDGNVSEPTALPTTDEQPIEETPIEQQELQNYQNQMAEYKDNLKQAVKQRQENLKARMAGKRMMSLKTSSEDLPKAPRKPPSCYTHDTT</sequence>
<evidence type="ECO:0000259" key="2">
    <source>
        <dbReference type="Pfam" id="PF06394"/>
    </source>
</evidence>
<dbReference type="AlphaFoldDB" id="A0A0K0DHP9"/>
<feature type="domain" description="Pepsin inhibitor-3-like repeated" evidence="2">
    <location>
        <begin position="135"/>
        <end position="167"/>
    </location>
</feature>
<evidence type="ECO:0000313" key="4">
    <source>
        <dbReference type="WBParaSite" id="ACAC_0001074201-mRNA-1"/>
    </source>
</evidence>
<dbReference type="WBParaSite" id="ACAC_0001074201-mRNA-1">
    <property type="protein sequence ID" value="ACAC_0001074201-mRNA-1"/>
    <property type="gene ID" value="ACAC_0001074201"/>
</dbReference>
<keyword evidence="3" id="KW-1185">Reference proteome</keyword>
<feature type="region of interest" description="Disordered" evidence="1">
    <location>
        <begin position="1"/>
        <end position="68"/>
    </location>
</feature>
<evidence type="ECO:0000256" key="1">
    <source>
        <dbReference type="SAM" id="MobiDB-lite"/>
    </source>
</evidence>
<dbReference type="InterPro" id="IPR010480">
    <property type="entry name" value="Pepsin-I3"/>
</dbReference>
<dbReference type="Proteomes" id="UP000035642">
    <property type="component" value="Unassembled WGS sequence"/>
</dbReference>
<dbReference type="Pfam" id="PF06394">
    <property type="entry name" value="Pepsin-I3"/>
    <property type="match status" value="1"/>
</dbReference>
<feature type="region of interest" description="Disordered" evidence="1">
    <location>
        <begin position="161"/>
        <end position="202"/>
    </location>
</feature>
<dbReference type="SUPFAM" id="SSF55149">
    <property type="entry name" value="Pepsin inhibitor-3"/>
    <property type="match status" value="1"/>
</dbReference>
<evidence type="ECO:0000313" key="3">
    <source>
        <dbReference type="Proteomes" id="UP000035642"/>
    </source>
</evidence>
<reference evidence="4" key="2">
    <citation type="submission" date="2017-02" db="UniProtKB">
        <authorList>
            <consortium name="WormBaseParasite"/>
        </authorList>
    </citation>
    <scope>IDENTIFICATION</scope>
</reference>
<reference evidence="3" key="1">
    <citation type="submission" date="2012-09" db="EMBL/GenBank/DDBJ databases">
        <authorList>
            <person name="Martin A.A."/>
        </authorList>
    </citation>
    <scope>NUCLEOTIDE SEQUENCE</scope>
</reference>
<organism evidence="3 4">
    <name type="scientific">Angiostrongylus cantonensis</name>
    <name type="common">Rat lungworm</name>
    <dbReference type="NCBI Taxonomy" id="6313"/>
    <lineage>
        <taxon>Eukaryota</taxon>
        <taxon>Metazoa</taxon>
        <taxon>Ecdysozoa</taxon>
        <taxon>Nematoda</taxon>
        <taxon>Chromadorea</taxon>
        <taxon>Rhabditida</taxon>
        <taxon>Rhabditina</taxon>
        <taxon>Rhabditomorpha</taxon>
        <taxon>Strongyloidea</taxon>
        <taxon>Metastrongylidae</taxon>
        <taxon>Angiostrongylus</taxon>
    </lineage>
</organism>
<accession>A0A0K0DHP9</accession>
<proteinExistence type="predicted"/>
<feature type="region of interest" description="Disordered" evidence="1">
    <location>
        <begin position="105"/>
        <end position="132"/>
    </location>
</feature>
<protein>
    <submittedName>
        <fullName evidence="4">Pepsin-I3 domain-containing protein</fullName>
    </submittedName>
</protein>